<dbReference type="SUPFAM" id="SSF54427">
    <property type="entry name" value="NTF2-like"/>
    <property type="match status" value="1"/>
</dbReference>
<dbReference type="Pfam" id="PF17775">
    <property type="entry name" value="YchJ_M-like"/>
    <property type="match status" value="1"/>
</dbReference>
<comment type="caution">
    <text evidence="2">The sequence shown here is derived from an EMBL/GenBank/DDBJ whole genome shotgun (WGS) entry which is preliminary data.</text>
</comment>
<dbReference type="Pfam" id="PF02810">
    <property type="entry name" value="SEC-C"/>
    <property type="match status" value="1"/>
</dbReference>
<evidence type="ECO:0000313" key="3">
    <source>
        <dbReference type="Proteomes" id="UP000625574"/>
    </source>
</evidence>
<dbReference type="SUPFAM" id="SSF103642">
    <property type="entry name" value="Sec-C motif"/>
    <property type="match status" value="1"/>
</dbReference>
<protein>
    <submittedName>
        <fullName evidence="2">SEC-C domain-containing protein</fullName>
    </submittedName>
</protein>
<name>A0ABS0VUD9_9CORY</name>
<dbReference type="EMBL" id="JAEIOT010000007">
    <property type="protein sequence ID" value="MBI9000385.1"/>
    <property type="molecule type" value="Genomic_DNA"/>
</dbReference>
<keyword evidence="3" id="KW-1185">Reference proteome</keyword>
<reference evidence="2 3" key="1">
    <citation type="submission" date="2020-12" db="EMBL/GenBank/DDBJ databases">
        <title>Genome public.</title>
        <authorList>
            <person name="Sun Q."/>
        </authorList>
    </citation>
    <scope>NUCLEOTIDE SEQUENCE [LARGE SCALE GENOMIC DNA]</scope>
    <source>
        <strain evidence="2 3">CCM 8864</strain>
    </source>
</reference>
<evidence type="ECO:0000313" key="2">
    <source>
        <dbReference type="EMBL" id="MBI9000385.1"/>
    </source>
</evidence>
<accession>A0ABS0VUD9</accession>
<dbReference type="RefSeq" id="WP_198735851.1">
    <property type="nucleotide sequence ID" value="NZ_JAEIOT010000007.1"/>
</dbReference>
<gene>
    <name evidence="2" type="ORF">JDV76_05300</name>
</gene>
<evidence type="ECO:0000259" key="1">
    <source>
        <dbReference type="Pfam" id="PF17775"/>
    </source>
</evidence>
<dbReference type="Proteomes" id="UP000625574">
    <property type="component" value="Unassembled WGS sequence"/>
</dbReference>
<sequence>METAEVTDILRGADRCPCGSGDTYGSCCGAILDGSKRAPTAEALMRSRYTAFCVGDVDHLLASWHPDTRPAELTLDADTRFFLLVVHGTSGGGPFDATGRVHFTAHYRTSAGKRGTQEEDSAFTRVGGRWVYVDAL</sequence>
<feature type="domain" description="YchJ-like middle NTF2-like" evidence="1">
    <location>
        <begin position="40"/>
        <end position="135"/>
    </location>
</feature>
<dbReference type="InterPro" id="IPR048469">
    <property type="entry name" value="YchJ-like_M"/>
</dbReference>
<dbReference type="Gene3D" id="3.10.450.50">
    <property type="match status" value="1"/>
</dbReference>
<dbReference type="InterPro" id="IPR004027">
    <property type="entry name" value="SEC_C_motif"/>
</dbReference>
<proteinExistence type="predicted"/>
<dbReference type="InterPro" id="IPR032710">
    <property type="entry name" value="NTF2-like_dom_sf"/>
</dbReference>
<organism evidence="2 3">
    <name type="scientific">Corynebacterium marambiense</name>
    <dbReference type="NCBI Taxonomy" id="2765364"/>
    <lineage>
        <taxon>Bacteria</taxon>
        <taxon>Bacillati</taxon>
        <taxon>Actinomycetota</taxon>
        <taxon>Actinomycetes</taxon>
        <taxon>Mycobacteriales</taxon>
        <taxon>Corynebacteriaceae</taxon>
        <taxon>Corynebacterium</taxon>
    </lineage>
</organism>